<proteinExistence type="predicted"/>
<dbReference type="VEuPathDB" id="ToxoDB:ETH_00033975"/>
<evidence type="ECO:0000313" key="2">
    <source>
        <dbReference type="EMBL" id="CDJ39459.1"/>
    </source>
</evidence>
<dbReference type="EMBL" id="HG674427">
    <property type="protein sequence ID" value="CDJ39459.1"/>
    <property type="molecule type" value="Genomic_DNA"/>
</dbReference>
<dbReference type="AlphaFoldDB" id="U6KSX6"/>
<dbReference type="InterPro" id="IPR051150">
    <property type="entry name" value="SWT21/TCAB1_mRNA_Telomere"/>
</dbReference>
<dbReference type="PANTHER" id="PTHR13211:SF0">
    <property type="entry name" value="TELOMERASE CAJAL BODY PROTEIN 1"/>
    <property type="match status" value="1"/>
</dbReference>
<organism evidence="2 3">
    <name type="scientific">Eimeria tenella</name>
    <name type="common">Coccidian parasite</name>
    <dbReference type="NCBI Taxonomy" id="5802"/>
    <lineage>
        <taxon>Eukaryota</taxon>
        <taxon>Sar</taxon>
        <taxon>Alveolata</taxon>
        <taxon>Apicomplexa</taxon>
        <taxon>Conoidasida</taxon>
        <taxon>Coccidia</taxon>
        <taxon>Eucoccidiorida</taxon>
        <taxon>Eimeriorina</taxon>
        <taxon>Eimeriidae</taxon>
        <taxon>Eimeria</taxon>
    </lineage>
</organism>
<feature type="region of interest" description="Disordered" evidence="1">
    <location>
        <begin position="226"/>
        <end position="249"/>
    </location>
</feature>
<evidence type="ECO:0000313" key="3">
    <source>
        <dbReference type="Proteomes" id="UP000030747"/>
    </source>
</evidence>
<dbReference type="GeneID" id="25255861"/>
<gene>
    <name evidence="2" type="ORF">ETH_00033975</name>
</gene>
<feature type="region of interest" description="Disordered" evidence="1">
    <location>
        <begin position="1"/>
        <end position="37"/>
    </location>
</feature>
<protein>
    <submittedName>
        <fullName evidence="2">Uncharacterized protein</fullName>
    </submittedName>
</protein>
<dbReference type="PANTHER" id="PTHR13211">
    <property type="entry name" value="TELOMERASE CAJAL BODY PROTEIN 1"/>
    <property type="match status" value="1"/>
</dbReference>
<dbReference type="VEuPathDB" id="ToxoDB:ETH2_1478400"/>
<dbReference type="RefSeq" id="XP_013230214.1">
    <property type="nucleotide sequence ID" value="XM_013374760.1"/>
</dbReference>
<keyword evidence="3" id="KW-1185">Reference proteome</keyword>
<dbReference type="OrthoDB" id="347957at2759"/>
<reference evidence="2" key="1">
    <citation type="submission" date="2013-10" db="EMBL/GenBank/DDBJ databases">
        <title>Genomic analysis of the causative agents of coccidiosis in chickens.</title>
        <authorList>
            <person name="Reid A.J."/>
            <person name="Blake D."/>
            <person name="Billington K."/>
            <person name="Browne H."/>
            <person name="Dunn M."/>
            <person name="Hung S."/>
            <person name="Kawahara F."/>
            <person name="Miranda-Saavedra D."/>
            <person name="Mourier T."/>
            <person name="Nagra H."/>
            <person name="Otto T.D."/>
            <person name="Rawlings N."/>
            <person name="Sanchez A."/>
            <person name="Sanders M."/>
            <person name="Subramaniam C."/>
            <person name="Tay Y."/>
            <person name="Dear P."/>
            <person name="Doerig C."/>
            <person name="Gruber A."/>
            <person name="Parkinson J."/>
            <person name="Shirley M."/>
            <person name="Wan K.L."/>
            <person name="Berriman M."/>
            <person name="Tomley F."/>
            <person name="Pain A."/>
        </authorList>
    </citation>
    <scope>NUCLEOTIDE SEQUENCE [LARGE SCALE GENOMIC DNA]</scope>
    <source>
        <strain evidence="2">Houghton</strain>
    </source>
</reference>
<sequence length="249" mass="25499">QQQQQQQKARMQLCRGSSTAKGHSGPQKGPQEFLGGPLGLGPPGALVAAPAAAAAAAAEGGALQWAKLLPDGSGICGVYADGLVRFFATPESLSVTGRQAEQEGAAAAAATEAAAAPEAAAAAAAEVLSPWLEVAAGEAVWDLAFPPQLFAQEAADSCCCAISVLDHPIQVRRLVDGCAVCSLLFVDRGEELQQIFAVAFAGSKLLLAAAKSAFALFDLDRPPKPVQEWQLGTRRSKGSSVQKGVISKP</sequence>
<evidence type="ECO:0000256" key="1">
    <source>
        <dbReference type="SAM" id="MobiDB-lite"/>
    </source>
</evidence>
<dbReference type="Proteomes" id="UP000030747">
    <property type="component" value="Unassembled WGS sequence"/>
</dbReference>
<reference evidence="2" key="2">
    <citation type="submission" date="2013-10" db="EMBL/GenBank/DDBJ databases">
        <authorList>
            <person name="Aslett M."/>
        </authorList>
    </citation>
    <scope>NUCLEOTIDE SEQUENCE [LARGE SCALE GENOMIC DNA]</scope>
    <source>
        <strain evidence="2">Houghton</strain>
    </source>
</reference>
<accession>U6KSX6</accession>
<name>U6KSX6_EIMTE</name>
<feature type="non-terminal residue" evidence="2">
    <location>
        <position position="1"/>
    </location>
</feature>